<accession>A0A371GXP4</accession>
<protein>
    <submittedName>
        <fullName evidence="1">Uncharacterized protein</fullName>
    </submittedName>
</protein>
<name>A0A371GXP4_MUCPR</name>
<evidence type="ECO:0000313" key="2">
    <source>
        <dbReference type="Proteomes" id="UP000257109"/>
    </source>
</evidence>
<feature type="non-terminal residue" evidence="1">
    <location>
        <position position="1"/>
    </location>
</feature>
<organism evidence="1 2">
    <name type="scientific">Mucuna pruriens</name>
    <name type="common">Velvet bean</name>
    <name type="synonym">Dolichos pruriens</name>
    <dbReference type="NCBI Taxonomy" id="157652"/>
    <lineage>
        <taxon>Eukaryota</taxon>
        <taxon>Viridiplantae</taxon>
        <taxon>Streptophyta</taxon>
        <taxon>Embryophyta</taxon>
        <taxon>Tracheophyta</taxon>
        <taxon>Spermatophyta</taxon>
        <taxon>Magnoliopsida</taxon>
        <taxon>eudicotyledons</taxon>
        <taxon>Gunneridae</taxon>
        <taxon>Pentapetalae</taxon>
        <taxon>rosids</taxon>
        <taxon>fabids</taxon>
        <taxon>Fabales</taxon>
        <taxon>Fabaceae</taxon>
        <taxon>Papilionoideae</taxon>
        <taxon>50 kb inversion clade</taxon>
        <taxon>NPAAA clade</taxon>
        <taxon>indigoferoid/millettioid clade</taxon>
        <taxon>Phaseoleae</taxon>
        <taxon>Mucuna</taxon>
    </lineage>
</organism>
<keyword evidence="2" id="KW-1185">Reference proteome</keyword>
<proteinExistence type="predicted"/>
<sequence>MRLFRYKVLEKSVPPLLSQCIYIHMPKASMLPDSMDKAICQRGPWFVAVTPCHQSEQVNGWPKGGEGPFFYLYNTLPLKLGVKLPFTHFERSVLYVLNVAPTQLHPNNLGKALSLSIFFWFFSLRGAEKVGWTSLSNCPKRKLLKSFLERYKTFKNCFL</sequence>
<dbReference type="Proteomes" id="UP000257109">
    <property type="component" value="Unassembled WGS sequence"/>
</dbReference>
<dbReference type="OrthoDB" id="1321796at2759"/>
<gene>
    <name evidence="1" type="ORF">CR513_22293</name>
</gene>
<dbReference type="AlphaFoldDB" id="A0A371GXP4"/>
<reference evidence="1" key="1">
    <citation type="submission" date="2018-05" db="EMBL/GenBank/DDBJ databases">
        <title>Draft genome of Mucuna pruriens seed.</title>
        <authorList>
            <person name="Nnadi N.E."/>
            <person name="Vos R."/>
            <person name="Hasami M.H."/>
            <person name="Devisetty U.K."/>
            <person name="Aguiy J.C."/>
        </authorList>
    </citation>
    <scope>NUCLEOTIDE SEQUENCE [LARGE SCALE GENOMIC DNA]</scope>
    <source>
        <strain evidence="1">JCA_2017</strain>
    </source>
</reference>
<evidence type="ECO:0000313" key="1">
    <source>
        <dbReference type="EMBL" id="RDX95226.1"/>
    </source>
</evidence>
<comment type="caution">
    <text evidence="1">The sequence shown here is derived from an EMBL/GenBank/DDBJ whole genome shotgun (WGS) entry which is preliminary data.</text>
</comment>
<dbReference type="EMBL" id="QJKJ01004182">
    <property type="protein sequence ID" value="RDX95226.1"/>
    <property type="molecule type" value="Genomic_DNA"/>
</dbReference>